<evidence type="ECO:0000313" key="3">
    <source>
        <dbReference type="Proteomes" id="UP000179807"/>
    </source>
</evidence>
<accession>A0A1J4JKD7</accession>
<organism evidence="2 3">
    <name type="scientific">Tritrichomonas foetus</name>
    <dbReference type="NCBI Taxonomy" id="1144522"/>
    <lineage>
        <taxon>Eukaryota</taxon>
        <taxon>Metamonada</taxon>
        <taxon>Parabasalia</taxon>
        <taxon>Tritrichomonadida</taxon>
        <taxon>Tritrichomonadidae</taxon>
        <taxon>Tritrichomonas</taxon>
    </lineage>
</organism>
<feature type="compositionally biased region" description="Polar residues" evidence="1">
    <location>
        <begin position="318"/>
        <end position="345"/>
    </location>
</feature>
<dbReference type="AlphaFoldDB" id="A0A1J4JKD7"/>
<feature type="compositionally biased region" description="Basic residues" evidence="1">
    <location>
        <begin position="610"/>
        <end position="620"/>
    </location>
</feature>
<dbReference type="GeneID" id="94844046"/>
<feature type="compositionally biased region" description="Polar residues" evidence="1">
    <location>
        <begin position="271"/>
        <end position="282"/>
    </location>
</feature>
<feature type="compositionally biased region" description="Basic residues" evidence="1">
    <location>
        <begin position="217"/>
        <end position="228"/>
    </location>
</feature>
<dbReference type="VEuPathDB" id="TrichDB:TRFO_33886"/>
<feature type="compositionally biased region" description="Basic residues" evidence="1">
    <location>
        <begin position="474"/>
        <end position="499"/>
    </location>
</feature>
<reference evidence="2" key="1">
    <citation type="submission" date="2016-10" db="EMBL/GenBank/DDBJ databases">
        <authorList>
            <person name="Benchimol M."/>
            <person name="Almeida L.G."/>
            <person name="Vasconcelos A.T."/>
            <person name="Perreira-Neves A."/>
            <person name="Rosa I.A."/>
            <person name="Tasca T."/>
            <person name="Bogo M.R."/>
            <person name="de Souza W."/>
        </authorList>
    </citation>
    <scope>NUCLEOTIDE SEQUENCE [LARGE SCALE GENOMIC DNA]</scope>
    <source>
        <strain evidence="2">K</strain>
    </source>
</reference>
<feature type="compositionally biased region" description="Polar residues" evidence="1">
    <location>
        <begin position="535"/>
        <end position="558"/>
    </location>
</feature>
<feature type="compositionally biased region" description="Basic and acidic residues" evidence="1">
    <location>
        <begin position="229"/>
        <end position="238"/>
    </location>
</feature>
<feature type="compositionally biased region" description="Basic and acidic residues" evidence="1">
    <location>
        <begin position="727"/>
        <end position="744"/>
    </location>
</feature>
<feature type="region of interest" description="Disordered" evidence="1">
    <location>
        <begin position="1"/>
        <end position="22"/>
    </location>
</feature>
<gene>
    <name evidence="2" type="ORF">TRFO_33886</name>
</gene>
<name>A0A1J4JKD7_9EUKA</name>
<feature type="compositionally biased region" description="Basic and acidic residues" evidence="1">
    <location>
        <begin position="1"/>
        <end position="19"/>
    </location>
</feature>
<feature type="compositionally biased region" description="Basic and acidic residues" evidence="1">
    <location>
        <begin position="351"/>
        <end position="363"/>
    </location>
</feature>
<evidence type="ECO:0000313" key="2">
    <source>
        <dbReference type="EMBL" id="OHS99600.1"/>
    </source>
</evidence>
<feature type="compositionally biased region" description="Polar residues" evidence="1">
    <location>
        <begin position="506"/>
        <end position="516"/>
    </location>
</feature>
<feature type="region of interest" description="Disordered" evidence="1">
    <location>
        <begin position="168"/>
        <end position="187"/>
    </location>
</feature>
<feature type="compositionally biased region" description="Basic and acidic residues" evidence="1">
    <location>
        <begin position="627"/>
        <end position="642"/>
    </location>
</feature>
<dbReference type="Proteomes" id="UP000179807">
    <property type="component" value="Unassembled WGS sequence"/>
</dbReference>
<feature type="compositionally biased region" description="Basic and acidic residues" evidence="1">
    <location>
        <begin position="284"/>
        <end position="294"/>
    </location>
</feature>
<evidence type="ECO:0000256" key="1">
    <source>
        <dbReference type="SAM" id="MobiDB-lite"/>
    </source>
</evidence>
<sequence length="815" mass="94021">MSKNKLDQRNDRRRIREDKIDEDNDLEIPYRRSLIKQHYNDFRAKIEEQKKEIEEANQIIEEKNHEYDELLKENNHLKNQILDYQKQIQDLSIVNDQQKKALENSSSKISALNNQVETFSKELKSLKKSVPVDIDDQEIRDTIDHLNEELDQKDNEIEMLKKRIEQLENNEKSESKQPSPNSSHKINRQNSRIAEYLQYSDSISVSSNVSNNEANRKGAKLRKTKVSRSRVDHEEKPQNHRKTKLSNKMKQSMPIKKSDASLASPPKGEISKTSPSKSPQSYKNEMKENTKNENSENEFDSLPKYKRVPPPKIETRFLSPTITASSDDDYSSGTKSATARLNMNKLSPKFNSREAKSDDDCLKKTGLLRMQKDKKLAAKTTTDNEYDYDEPSQTTKKSPNKRIERSSIDNDNEEPSSARRSKHTASSKTNAKSNSKQLIKGKKGGKIHEKEELKPRIDFSDSNSKTEDYSKSVKSGRTKKIVKKVSKQAKKNLNKKGNHNKKEIQQNDSDQNSDNPYSEDISQDEKPKKSDIKSKTQPLNSGRNKAVKTNSQKNQKSPDSNRDLTAKQVKSNQIKTRRLAKRKSSVDPDEAQNFVKENNQNVSEDEEKRPKKVTKKKIRHSANLDSKNLEKSEDEKSENEKKPNKKVSKKLKNVEKSDDEQPRKSSNKRKTINKSYSKEKSEDEVSDNIPEKAKKRLKKPSLSIPTMINTKKDEKSPLNHSQIKNSPMKEEKELTRNDIEDPFPKKLQTQPNYHESISSRAIWLEKELYGTGKIEMNSQDNKTNIQKVETEVANPNSTTVMRQPRRGNRRPPTIL</sequence>
<keyword evidence="3" id="KW-1185">Reference proteome</keyword>
<feature type="compositionally biased region" description="Basic and acidic residues" evidence="1">
    <location>
        <begin position="446"/>
        <end position="471"/>
    </location>
</feature>
<comment type="caution">
    <text evidence="2">The sequence shown here is derived from an EMBL/GenBank/DDBJ whole genome shotgun (WGS) entry which is preliminary data.</text>
</comment>
<feature type="compositionally biased region" description="Low complexity" evidence="1">
    <location>
        <begin position="426"/>
        <end position="438"/>
    </location>
</feature>
<feature type="compositionally biased region" description="Polar residues" evidence="1">
    <location>
        <begin position="176"/>
        <end position="187"/>
    </location>
</feature>
<dbReference type="RefSeq" id="XP_068352737.1">
    <property type="nucleotide sequence ID" value="XM_068509342.1"/>
</dbReference>
<proteinExistence type="predicted"/>
<feature type="compositionally biased region" description="Basic and acidic residues" evidence="1">
    <location>
        <begin position="523"/>
        <end position="534"/>
    </location>
</feature>
<feature type="region of interest" description="Disordered" evidence="1">
    <location>
        <begin position="793"/>
        <end position="815"/>
    </location>
</feature>
<feature type="region of interest" description="Disordered" evidence="1">
    <location>
        <begin position="206"/>
        <end position="754"/>
    </location>
</feature>
<protein>
    <submittedName>
        <fullName evidence="2">Uncharacterized protein</fullName>
    </submittedName>
</protein>
<feature type="compositionally biased region" description="Basic and acidic residues" evidence="1">
    <location>
        <begin position="652"/>
        <end position="663"/>
    </location>
</feature>
<dbReference type="EMBL" id="MLAK01000996">
    <property type="protein sequence ID" value="OHS99600.1"/>
    <property type="molecule type" value="Genomic_DNA"/>
</dbReference>